<sequence length="386" mass="43405">MTAPHARDIPFDVLALICDNLSYSEDDNGSRATLSRLMRCSWACMEAAMPALYRQLVIRETTFHKLVLGIPLGDTTADPHSDNVARERKLRCLSSARTLVIDCWPVEWAKMVKRLRASLFPAVTSVTFTPTAFLEGVAEGSRDISPLETLLSGIRPQRVCISHPTPREIDAFCSHLDGSLRAALPAPLGLPSRITSGTVIDLRKNITAALYDLPEWLGSLLRRWELEVLNLHGFCLLCHLPRFHAQLLRVFPLDSYRNHPFSYTKTPGHDGFFQLQNYPNYWLQAAKQLNDFKRSGNTQAVELVGVGGNLELKCRCVVEYSQNILEIKERILESMEGRVDLRLPHWSDAQPCQCCGKVVKPGSDLASVAETKLQPPCNKGHRWMLY</sequence>
<dbReference type="GeneID" id="39587604"/>
<accession>A0A427XF80</accession>
<evidence type="ECO:0000313" key="1">
    <source>
        <dbReference type="EMBL" id="RSH77508.1"/>
    </source>
</evidence>
<dbReference type="RefSeq" id="XP_028472655.1">
    <property type="nucleotide sequence ID" value="XM_028618767.1"/>
</dbReference>
<comment type="caution">
    <text evidence="1">The sequence shown here is derived from an EMBL/GenBank/DDBJ whole genome shotgun (WGS) entry which is preliminary data.</text>
</comment>
<keyword evidence="2" id="KW-1185">Reference proteome</keyword>
<gene>
    <name evidence="1" type="ORF">EHS24_003061</name>
</gene>
<dbReference type="Proteomes" id="UP000279236">
    <property type="component" value="Unassembled WGS sequence"/>
</dbReference>
<dbReference type="EMBL" id="RSCE01000015">
    <property type="protein sequence ID" value="RSH77508.1"/>
    <property type="molecule type" value="Genomic_DNA"/>
</dbReference>
<protein>
    <submittedName>
        <fullName evidence="1">Uncharacterized protein</fullName>
    </submittedName>
</protein>
<dbReference type="AlphaFoldDB" id="A0A427XF80"/>
<reference evidence="1 2" key="1">
    <citation type="submission" date="2018-11" db="EMBL/GenBank/DDBJ databases">
        <title>Genome sequence of Apiotrichum porosum DSM 27194.</title>
        <authorList>
            <person name="Aliyu H."/>
            <person name="Gorte O."/>
            <person name="Ochsenreither K."/>
        </authorList>
    </citation>
    <scope>NUCLEOTIDE SEQUENCE [LARGE SCALE GENOMIC DNA]</scope>
    <source>
        <strain evidence="1 2">DSM 27194</strain>
    </source>
</reference>
<name>A0A427XF80_9TREE</name>
<proteinExistence type="predicted"/>
<evidence type="ECO:0000313" key="2">
    <source>
        <dbReference type="Proteomes" id="UP000279236"/>
    </source>
</evidence>
<organism evidence="1 2">
    <name type="scientific">Apiotrichum porosum</name>
    <dbReference type="NCBI Taxonomy" id="105984"/>
    <lineage>
        <taxon>Eukaryota</taxon>
        <taxon>Fungi</taxon>
        <taxon>Dikarya</taxon>
        <taxon>Basidiomycota</taxon>
        <taxon>Agaricomycotina</taxon>
        <taxon>Tremellomycetes</taxon>
        <taxon>Trichosporonales</taxon>
        <taxon>Trichosporonaceae</taxon>
        <taxon>Apiotrichum</taxon>
    </lineage>
</organism>